<evidence type="ECO:0000313" key="1">
    <source>
        <dbReference type="EMBL" id="EJL68214.1"/>
    </source>
</evidence>
<dbReference type="AlphaFoldDB" id="J3CBG0"/>
<protein>
    <submittedName>
        <fullName evidence="1">Uncharacterized protein</fullName>
    </submittedName>
</protein>
<gene>
    <name evidence="1" type="ORF">PMI13_03833</name>
</gene>
<keyword evidence="2" id="KW-1185">Reference proteome</keyword>
<dbReference type="Proteomes" id="UP000007509">
    <property type="component" value="Unassembled WGS sequence"/>
</dbReference>
<proteinExistence type="predicted"/>
<reference evidence="1 2" key="1">
    <citation type="journal article" date="2012" name="J. Bacteriol.">
        <title>Twenty-one genome sequences from Pseudomonas species and 19 genome sequences from diverse bacteria isolated from the rhizosphere and endosphere of Populus deltoides.</title>
        <authorList>
            <person name="Brown S.D."/>
            <person name="Utturkar S.M."/>
            <person name="Klingeman D.M."/>
            <person name="Johnson C.M."/>
            <person name="Martin S.L."/>
            <person name="Land M.L."/>
            <person name="Lu T.Y."/>
            <person name="Schadt C.W."/>
            <person name="Doktycz M.J."/>
            <person name="Pelletier D.A."/>
        </authorList>
    </citation>
    <scope>NUCLEOTIDE SEQUENCE [LARGE SCALE GENOMIC DNA]</scope>
    <source>
        <strain evidence="1 2">CF314</strain>
    </source>
</reference>
<dbReference type="EMBL" id="AKJY01000102">
    <property type="protein sequence ID" value="EJL68214.1"/>
    <property type="molecule type" value="Genomic_DNA"/>
</dbReference>
<dbReference type="PATRIC" id="fig|1144316.3.peg.3851"/>
<organism evidence="1 2">
    <name type="scientific">Chryseobacterium populi</name>
    <dbReference type="NCBI Taxonomy" id="1144316"/>
    <lineage>
        <taxon>Bacteria</taxon>
        <taxon>Pseudomonadati</taxon>
        <taxon>Bacteroidota</taxon>
        <taxon>Flavobacteriia</taxon>
        <taxon>Flavobacteriales</taxon>
        <taxon>Weeksellaceae</taxon>
        <taxon>Chryseobacterium group</taxon>
        <taxon>Chryseobacterium</taxon>
    </lineage>
</organism>
<name>J3CBG0_9FLAO</name>
<comment type="caution">
    <text evidence="1">The sequence shown here is derived from an EMBL/GenBank/DDBJ whole genome shotgun (WGS) entry which is preliminary data.</text>
</comment>
<sequence length="190" mass="22088">MKIGIVSIFMILLGVFAKKIIMENEICKTENGYEMIGFGGKPVNIDDKIKKEKCKCITESLLFNPNPKKFSPEQLKELRNELPQWASKNIKDFSENDKKELTDILKLEDAELLKKFEYKFSYFGKPASEEIPVYVFKIKSIPAYCPNFTDEYAVYGKKDKFGVELYPLKDKPDYPKIENKDWAKTELGRD</sequence>
<evidence type="ECO:0000313" key="2">
    <source>
        <dbReference type="Proteomes" id="UP000007509"/>
    </source>
</evidence>
<accession>J3CBG0</accession>